<dbReference type="Pfam" id="PF18559">
    <property type="entry name" value="Exop_C"/>
    <property type="match status" value="1"/>
</dbReference>
<keyword evidence="6" id="KW-1185">Reference proteome</keyword>
<dbReference type="InterPro" id="IPR008979">
    <property type="entry name" value="Galactose-bd-like_sf"/>
</dbReference>
<dbReference type="InterPro" id="IPR017853">
    <property type="entry name" value="GH"/>
</dbReference>
<feature type="domain" description="Glycoside hydrolase family 3 N-terminal" evidence="2">
    <location>
        <begin position="57"/>
        <end position="417"/>
    </location>
</feature>
<evidence type="ECO:0000259" key="3">
    <source>
        <dbReference type="Pfam" id="PF01915"/>
    </source>
</evidence>
<dbReference type="SUPFAM" id="SSF49785">
    <property type="entry name" value="Galactose-binding domain-like"/>
    <property type="match status" value="1"/>
</dbReference>
<dbReference type="Proteomes" id="UP000322521">
    <property type="component" value="Unassembled WGS sequence"/>
</dbReference>
<reference evidence="5 6" key="1">
    <citation type="submission" date="2019-09" db="EMBL/GenBank/DDBJ databases">
        <title>Draft genome sequence of various Type strains from the CCUG.</title>
        <authorList>
            <person name="Pineiro-Iglesias B."/>
            <person name="Tunovic T."/>
            <person name="Unosson C."/>
            <person name="Inganas E."/>
            <person name="Ohlen M."/>
            <person name="Cardew S."/>
            <person name="Jensie-Markopoulos S."/>
            <person name="Salva-Serra F."/>
            <person name="Jaen-Luchoro D."/>
            <person name="Karlsson R."/>
            <person name="Svensson-Stadler L."/>
            <person name="Chun J."/>
            <person name="Moore E."/>
        </authorList>
    </citation>
    <scope>NUCLEOTIDE SEQUENCE [LARGE SCALE GENOMIC DNA]</scope>
    <source>
        <strain evidence="5 6">CCUG 56969T</strain>
    </source>
</reference>
<dbReference type="AlphaFoldDB" id="A0A5M9P0Z1"/>
<dbReference type="PANTHER" id="PTHR30620">
    <property type="entry name" value="PERIPLASMIC BETA-GLUCOSIDASE-RELATED"/>
    <property type="match status" value="1"/>
</dbReference>
<organism evidence="5 6">
    <name type="scientific">Vibrio gigantis</name>
    <dbReference type="NCBI Taxonomy" id="296199"/>
    <lineage>
        <taxon>Bacteria</taxon>
        <taxon>Pseudomonadati</taxon>
        <taxon>Pseudomonadota</taxon>
        <taxon>Gammaproteobacteria</taxon>
        <taxon>Vibrionales</taxon>
        <taxon>Vibrionaceae</taxon>
        <taxon>Vibrio</taxon>
    </lineage>
</organism>
<gene>
    <name evidence="5" type="ORF">F4W18_06955</name>
</gene>
<dbReference type="PANTHER" id="PTHR30620:SF77">
    <property type="entry name" value="LYSOSOMAL BETA GLUCOSIDASE-LIKE"/>
    <property type="match status" value="1"/>
</dbReference>
<protein>
    <submittedName>
        <fullName evidence="5">Glycoside hydrolase family 3 protein</fullName>
    </submittedName>
</protein>
<dbReference type="InterPro" id="IPR036962">
    <property type="entry name" value="Glyco_hydro_3_N_sf"/>
</dbReference>
<dbReference type="Gene3D" id="2.60.120.430">
    <property type="entry name" value="Galactose-binding lectin"/>
    <property type="match status" value="1"/>
</dbReference>
<feature type="domain" description="Glycoside hydrolase family 3 C-terminal" evidence="3">
    <location>
        <begin position="458"/>
        <end position="686"/>
    </location>
</feature>
<dbReference type="Gene3D" id="3.20.20.300">
    <property type="entry name" value="Glycoside hydrolase, family 3, N-terminal domain"/>
    <property type="match status" value="1"/>
</dbReference>
<evidence type="ECO:0000313" key="5">
    <source>
        <dbReference type="EMBL" id="KAA8678472.1"/>
    </source>
</evidence>
<dbReference type="Pfam" id="PF00933">
    <property type="entry name" value="Glyco_hydro_3"/>
    <property type="match status" value="1"/>
</dbReference>
<dbReference type="InterPro" id="IPR051915">
    <property type="entry name" value="Cellulose_Degrad_GH3"/>
</dbReference>
<proteinExistence type="predicted"/>
<evidence type="ECO:0000259" key="4">
    <source>
        <dbReference type="Pfam" id="PF18559"/>
    </source>
</evidence>
<evidence type="ECO:0000259" key="2">
    <source>
        <dbReference type="Pfam" id="PF00933"/>
    </source>
</evidence>
<dbReference type="GO" id="GO:0008422">
    <property type="term" value="F:beta-glucosidase activity"/>
    <property type="evidence" value="ECO:0007669"/>
    <property type="project" value="TreeGrafter"/>
</dbReference>
<dbReference type="PRINTS" id="PR00133">
    <property type="entry name" value="GLHYDRLASE3"/>
</dbReference>
<accession>A0A5M9P0Z1</accession>
<dbReference type="EMBL" id="VXJS01000003">
    <property type="protein sequence ID" value="KAA8678472.1"/>
    <property type="molecule type" value="Genomic_DNA"/>
</dbReference>
<comment type="caution">
    <text evidence="5">The sequence shown here is derived from an EMBL/GenBank/DDBJ whole genome shotgun (WGS) entry which is preliminary data.</text>
</comment>
<dbReference type="Pfam" id="PF01915">
    <property type="entry name" value="Glyco_hydro_3_C"/>
    <property type="match status" value="1"/>
</dbReference>
<dbReference type="GO" id="GO:0009251">
    <property type="term" value="P:glucan catabolic process"/>
    <property type="evidence" value="ECO:0007669"/>
    <property type="project" value="TreeGrafter"/>
</dbReference>
<dbReference type="OrthoDB" id="9781691at2"/>
<sequence>MGLLFAPVTTADLNVNNDPGQPHSELRYYSDWPELKSRIVKEQYIEDRVADLVQRMTLGEKVGQMIMPEYRQVTPQEAKQYKIGSVLNGGGGWPNENKTATARDWALQSDQYWLALDEAYAGRGFRIPFMWATDAVHGHNNVFGATLFPHNIGLGAANNPELIQRIGEVTATEVAATGIDLTFAPTVAVPRDYRWGRVYEGYSESPEITSQYAEAIVVGLQGDQKQLRSESKVIATVKHWLGDGGTERGVDRGVNRSSEENLRNIHAMGYFSAIEAGAQVVMTSFNSWSEPTLGSQNQSGKPTDTESQALLISNGSNQNQAKSHKGKLHGSRYLVTEVLKDKMGFDGIVVTDWNGHGEVKGCTNSDCPQAVNAGNDLFMVTDNRDWKGFYRNVIKQVRSGVIPMSRIDDAVTRILRVKMRAGLWEKPRPSYRLYAADQTLVGAKSHREVARQAVRESLVLLKNDNNVLPLNSSNQSYLVVGSAANDLQKQTGGWTLTWQGNENKRRDFPHGMTVLEAITHQVGEKRVFTEVSEAPMDAVAIVVIGEDPYAEMFGDIKSHQTLAYSELKTSYKEDLELLTNLKSLGYEVVTVFFSGRPLYVNPELNQSDAFVAAWLPGTEGQGITDVLFNLNGADFSGKLSYSWPSTKCMTNFNRPAPHIPNYQAPVTENSESEAAPLFSYGFGLNYQSSVEQMVAGEFPLDDRERGCGVAKQKATPEHNLEIYSRLATDKFVPKISGQVTSWKGTFVSRSKALEIGSATTTPINYKHQQDALAVSFGEQLPMQFYLQTPDKKGVDLRHYLVADATLQFDISVRGSVPESLRLASHCVYPCGAMASIKEPLQKALINSEEQWTRIKVPLKCLAKSGVDFSNMNTPFLLYSDEPFEFDIGEIRFVPRKVDEAKDSLKCGIFKRIQ</sequence>
<dbReference type="Gene3D" id="3.40.50.1700">
    <property type="entry name" value="Glycoside hydrolase family 3 C-terminal domain"/>
    <property type="match status" value="1"/>
</dbReference>
<dbReference type="InterPro" id="IPR041443">
    <property type="entry name" value="Exop_C"/>
</dbReference>
<dbReference type="InterPro" id="IPR001764">
    <property type="entry name" value="Glyco_hydro_3_N"/>
</dbReference>
<dbReference type="InterPro" id="IPR002772">
    <property type="entry name" value="Glyco_hydro_3_C"/>
</dbReference>
<dbReference type="InterPro" id="IPR036881">
    <property type="entry name" value="Glyco_hydro_3_C_sf"/>
</dbReference>
<evidence type="ECO:0000256" key="1">
    <source>
        <dbReference type="ARBA" id="ARBA00022801"/>
    </source>
</evidence>
<evidence type="ECO:0000313" key="6">
    <source>
        <dbReference type="Proteomes" id="UP000322521"/>
    </source>
</evidence>
<name>A0A5M9P0Z1_9VIBR</name>
<dbReference type="SUPFAM" id="SSF51445">
    <property type="entry name" value="(Trans)glycosidases"/>
    <property type="match status" value="1"/>
</dbReference>
<keyword evidence="1 5" id="KW-0378">Hydrolase</keyword>
<dbReference type="SUPFAM" id="SSF52279">
    <property type="entry name" value="Beta-D-glucan exohydrolase, C-terminal domain"/>
    <property type="match status" value="1"/>
</dbReference>
<feature type="domain" description="ExoP galactose-binding-like" evidence="4">
    <location>
        <begin position="749"/>
        <end position="892"/>
    </location>
</feature>